<proteinExistence type="predicted"/>
<dbReference type="InterPro" id="IPR010870">
    <property type="entry name" value="Porin_O/P"/>
</dbReference>
<evidence type="ECO:0008006" key="3">
    <source>
        <dbReference type="Google" id="ProtNLM"/>
    </source>
</evidence>
<organism evidence="1 2">
    <name type="scientific">Aquipluma nitroreducens</name>
    <dbReference type="NCBI Taxonomy" id="2010828"/>
    <lineage>
        <taxon>Bacteria</taxon>
        <taxon>Pseudomonadati</taxon>
        <taxon>Bacteroidota</taxon>
        <taxon>Bacteroidia</taxon>
        <taxon>Marinilabiliales</taxon>
        <taxon>Prolixibacteraceae</taxon>
        <taxon>Aquipluma</taxon>
    </lineage>
</organism>
<dbReference type="SUPFAM" id="SSF56935">
    <property type="entry name" value="Porins"/>
    <property type="match status" value="1"/>
</dbReference>
<protein>
    <recommendedName>
        <fullName evidence="3">Phosphate-selective porin O and P</fullName>
    </recommendedName>
</protein>
<dbReference type="AlphaFoldDB" id="A0A5K7SEG9"/>
<gene>
    <name evidence="1" type="ORF">AQPE_4073</name>
</gene>
<accession>A0A5K7SEG9</accession>
<dbReference type="InterPro" id="IPR023614">
    <property type="entry name" value="Porin_dom_sf"/>
</dbReference>
<dbReference type="Proteomes" id="UP001193389">
    <property type="component" value="Chromosome"/>
</dbReference>
<dbReference type="EMBL" id="AP018694">
    <property type="protein sequence ID" value="BBE19885.1"/>
    <property type="molecule type" value="Genomic_DNA"/>
</dbReference>
<sequence length="371" mass="41224">MVWGGLVFSAKSQSTDDVLNLLIQKNVVSQKDADSIRAEAAIASQTNLAKVKAFPINAAKKITVAGYTQVRYQALEETGKIDGFDIRRARVDLKGTFSPYWGYRLQFDLAGTPKLIDAYAELKLNDYFNFTIGQAKIPFSLENLASSTKLELIDRSQAVEALVARGKDVGGNQNGRDIGILLGGTILKLKDRPVIDYRLGVYNGAGINTVDNNEGKDIAARLIVHPVVGLDISAAYYDGSRFVPEVKTGTVVTTPSKTVNRDRFGLDLSYDLKNFSLRSEYISGKDDQTEREGYYVLGGYYFFQKKVQLVAKYDFYDTDKSKPDNASTWYVLGANYNFNANTKLQFNYSIKQEEGTSIDNNFANVQLQIGF</sequence>
<reference evidence="1" key="1">
    <citation type="journal article" date="2020" name="Int. J. Syst. Evol. Microbiol.">
        <title>Aquipluma nitroreducens gen. nov. sp. nov., a novel facultatively anaerobic bacterium isolated from a freshwater lake.</title>
        <authorList>
            <person name="Watanabe M."/>
            <person name="Kojima H."/>
            <person name="Fukui M."/>
        </authorList>
    </citation>
    <scope>NUCLEOTIDE SEQUENCE</scope>
    <source>
        <strain evidence="1">MeG22</strain>
    </source>
</reference>
<dbReference type="KEGG" id="anf:AQPE_4073"/>
<keyword evidence="2" id="KW-1185">Reference proteome</keyword>
<evidence type="ECO:0000313" key="1">
    <source>
        <dbReference type="EMBL" id="BBE19885.1"/>
    </source>
</evidence>
<dbReference type="Pfam" id="PF07396">
    <property type="entry name" value="Porin_O_P"/>
    <property type="match status" value="1"/>
</dbReference>
<evidence type="ECO:0000313" key="2">
    <source>
        <dbReference type="Proteomes" id="UP001193389"/>
    </source>
</evidence>
<dbReference type="Gene3D" id="2.40.160.10">
    <property type="entry name" value="Porin"/>
    <property type="match status" value="1"/>
</dbReference>
<name>A0A5K7SEG9_9BACT</name>